<evidence type="ECO:0000256" key="2">
    <source>
        <dbReference type="SAM" id="Phobius"/>
    </source>
</evidence>
<keyword evidence="5" id="KW-1185">Reference proteome</keyword>
<dbReference type="AlphaFoldDB" id="A0A656HBI8"/>
<dbReference type="InterPro" id="IPR007492">
    <property type="entry name" value="LytTR_DNA-bd_dom"/>
</dbReference>
<evidence type="ECO:0000313" key="4">
    <source>
        <dbReference type="EMBL" id="EIJ33334.1"/>
    </source>
</evidence>
<evidence type="ECO:0000259" key="3">
    <source>
        <dbReference type="SMART" id="SM00850"/>
    </source>
</evidence>
<dbReference type="Proteomes" id="UP000005317">
    <property type="component" value="Unassembled WGS sequence"/>
</dbReference>
<accession>A0A656HBI8</accession>
<keyword evidence="1" id="KW-0902">Two-component regulatory system</keyword>
<feature type="transmembrane region" description="Helical" evidence="2">
    <location>
        <begin position="133"/>
        <end position="150"/>
    </location>
</feature>
<proteinExistence type="predicted"/>
<dbReference type="RefSeq" id="WP_002707288.1">
    <property type="nucleotide sequence ID" value="NZ_JH651384.1"/>
</dbReference>
<sequence length="201" mass="21411">MPNYITYAAPGIHRARIRVDLAEVEAFYAQDKYTLARLTSGKDVFLDAITLEDGTQIVSGGSYVSLASIARALAGARLRNWVQINRAYIANSNHVVTYKSRDEKPEAGGGKLITKSKGVLPVSRRYQPTARRLINGGTFAALLMAVALFAPSPQAGAADKTTLLPVIASVTPHPDGGCVIHYQDGSERWIAACPSNAGGGQ</sequence>
<keyword evidence="4" id="KW-0238">DNA-binding</keyword>
<dbReference type="GO" id="GO:0003677">
    <property type="term" value="F:DNA binding"/>
    <property type="evidence" value="ECO:0007669"/>
    <property type="project" value="UniProtKB-KW"/>
</dbReference>
<protein>
    <submittedName>
        <fullName evidence="4">LytTr DNA-binding region</fullName>
    </submittedName>
</protein>
<dbReference type="Gene3D" id="2.40.50.1020">
    <property type="entry name" value="LytTr DNA-binding domain"/>
    <property type="match status" value="1"/>
</dbReference>
<dbReference type="EMBL" id="JH651384">
    <property type="protein sequence ID" value="EIJ33334.1"/>
    <property type="molecule type" value="Genomic_DNA"/>
</dbReference>
<dbReference type="OrthoDB" id="9779968at2"/>
<feature type="domain" description="HTH LytTR-type" evidence="3">
    <location>
        <begin position="14"/>
        <end position="135"/>
    </location>
</feature>
<organism evidence="4 5">
    <name type="scientific">Thiothrix nivea (strain ATCC 35100 / DSM 5205 / JP2)</name>
    <dbReference type="NCBI Taxonomy" id="870187"/>
    <lineage>
        <taxon>Bacteria</taxon>
        <taxon>Pseudomonadati</taxon>
        <taxon>Pseudomonadota</taxon>
        <taxon>Gammaproteobacteria</taxon>
        <taxon>Thiotrichales</taxon>
        <taxon>Thiotrichaceae</taxon>
        <taxon>Thiothrix</taxon>
    </lineage>
</organism>
<keyword evidence="2" id="KW-0472">Membrane</keyword>
<dbReference type="GO" id="GO:0000160">
    <property type="term" value="P:phosphorelay signal transduction system"/>
    <property type="evidence" value="ECO:0007669"/>
    <property type="project" value="UniProtKB-KW"/>
</dbReference>
<reference evidence="5" key="1">
    <citation type="journal article" date="2011" name="Stand. Genomic Sci.">
        <title>Genome sequence of the filamentous, gliding Thiothrix nivea neotype strain (JP2(T)).</title>
        <authorList>
            <person name="Lapidus A."/>
            <person name="Nolan M."/>
            <person name="Lucas S."/>
            <person name="Glavina Del Rio T."/>
            <person name="Tice H."/>
            <person name="Cheng J.F."/>
            <person name="Tapia R."/>
            <person name="Han C."/>
            <person name="Goodwin L."/>
            <person name="Pitluck S."/>
            <person name="Liolios K."/>
            <person name="Pagani I."/>
            <person name="Ivanova N."/>
            <person name="Huntemann M."/>
            <person name="Mavromatis K."/>
            <person name="Mikhailova N."/>
            <person name="Pati A."/>
            <person name="Chen A."/>
            <person name="Palaniappan K."/>
            <person name="Land M."/>
            <person name="Brambilla E.M."/>
            <person name="Rohde M."/>
            <person name="Abt B."/>
            <person name="Verbarg S."/>
            <person name="Goker M."/>
            <person name="Bristow J."/>
            <person name="Eisen J.A."/>
            <person name="Markowitz V."/>
            <person name="Hugenholtz P."/>
            <person name="Kyrpides N.C."/>
            <person name="Klenk H.P."/>
            <person name="Woyke T."/>
        </authorList>
    </citation>
    <scope>NUCLEOTIDE SEQUENCE [LARGE SCALE GENOMIC DNA]</scope>
    <source>
        <strain evidence="5">ATCC 35100 / DSM 5205 / JP2</strain>
    </source>
</reference>
<dbReference type="SMART" id="SM00850">
    <property type="entry name" value="LytTR"/>
    <property type="match status" value="1"/>
</dbReference>
<keyword evidence="2" id="KW-1133">Transmembrane helix</keyword>
<evidence type="ECO:0000313" key="5">
    <source>
        <dbReference type="Proteomes" id="UP000005317"/>
    </source>
</evidence>
<evidence type="ECO:0000256" key="1">
    <source>
        <dbReference type="ARBA" id="ARBA00023012"/>
    </source>
</evidence>
<keyword evidence="2" id="KW-0812">Transmembrane</keyword>
<gene>
    <name evidence="4" type="ORF">Thini_0697</name>
</gene>
<name>A0A656HBI8_THINJ</name>